<protein>
    <submittedName>
        <fullName evidence="4">Acyl-CoA thioesterase</fullName>
        <ecNumber evidence="4">3.1.2.-</ecNumber>
    </submittedName>
</protein>
<evidence type="ECO:0000313" key="4">
    <source>
        <dbReference type="EMBL" id="MDQ0316096.1"/>
    </source>
</evidence>
<dbReference type="InterPro" id="IPR011973">
    <property type="entry name" value="PaaD"/>
</dbReference>
<dbReference type="InterPro" id="IPR052723">
    <property type="entry name" value="Acyl-CoA_thioesterase_PaaI"/>
</dbReference>
<feature type="domain" description="Thioesterase" evidence="3">
    <location>
        <begin position="52"/>
        <end position="124"/>
    </location>
</feature>
<dbReference type="InterPro" id="IPR029069">
    <property type="entry name" value="HotDog_dom_sf"/>
</dbReference>
<evidence type="ECO:0000259" key="3">
    <source>
        <dbReference type="Pfam" id="PF03061"/>
    </source>
</evidence>
<comment type="similarity">
    <text evidence="1">Belongs to the thioesterase PaaI family.</text>
</comment>
<gene>
    <name evidence="4" type="ORF">J2S73_002553</name>
</gene>
<proteinExistence type="inferred from homology"/>
<dbReference type="FunFam" id="3.10.129.10:FF:000022">
    <property type="entry name" value="Phenylacetic acid degradation protein"/>
    <property type="match status" value="1"/>
</dbReference>
<dbReference type="RefSeq" id="WP_306885923.1">
    <property type="nucleotide sequence ID" value="NZ_JAUSUL010000002.1"/>
</dbReference>
<dbReference type="CDD" id="cd03443">
    <property type="entry name" value="PaaI_thioesterase"/>
    <property type="match status" value="1"/>
</dbReference>
<dbReference type="SUPFAM" id="SSF54637">
    <property type="entry name" value="Thioesterase/thiol ester dehydrase-isomerase"/>
    <property type="match status" value="1"/>
</dbReference>
<keyword evidence="2 4" id="KW-0378">Hydrolase</keyword>
<dbReference type="EMBL" id="JAUSUL010000002">
    <property type="protein sequence ID" value="MDQ0316096.1"/>
    <property type="molecule type" value="Genomic_DNA"/>
</dbReference>
<name>A0AAE3VQ53_9HYPH</name>
<dbReference type="InterPro" id="IPR003736">
    <property type="entry name" value="PAAI_dom"/>
</dbReference>
<dbReference type="NCBIfam" id="TIGR02286">
    <property type="entry name" value="PaaD"/>
    <property type="match status" value="1"/>
</dbReference>
<dbReference type="AlphaFoldDB" id="A0AAE3VQ53"/>
<evidence type="ECO:0000256" key="1">
    <source>
        <dbReference type="ARBA" id="ARBA00008324"/>
    </source>
</evidence>
<dbReference type="PANTHER" id="PTHR42856:SF1">
    <property type="entry name" value="ACYL-COENZYME A THIOESTERASE PAAI"/>
    <property type="match status" value="1"/>
</dbReference>
<reference evidence="4" key="1">
    <citation type="submission" date="2023-07" db="EMBL/GenBank/DDBJ databases">
        <title>Genomic Encyclopedia of Type Strains, Phase IV (KMG-IV): sequencing the most valuable type-strain genomes for metagenomic binning, comparative biology and taxonomic classification.</title>
        <authorList>
            <person name="Goeker M."/>
        </authorList>
    </citation>
    <scope>NUCLEOTIDE SEQUENCE</scope>
    <source>
        <strain evidence="4">DSM 21202</strain>
    </source>
</reference>
<sequence length="148" mass="15987">MNAQDIARACADAMWAEDKASRGQGMELVSVAPGKAELTMPVQDHMVNGHAICHGGFIFALADSAFAFSCNTYNQRTVAQMCSISFVKAAKLGDLLTARAEERWREGRSGIYDITVVDQTGSTIAEFRGQSRTISGTLLDEDTRPPSP</sequence>
<accession>A0AAE3VQ53</accession>
<dbReference type="EC" id="3.1.2.-" evidence="4"/>
<evidence type="ECO:0000256" key="2">
    <source>
        <dbReference type="ARBA" id="ARBA00022801"/>
    </source>
</evidence>
<dbReference type="Proteomes" id="UP001229244">
    <property type="component" value="Unassembled WGS sequence"/>
</dbReference>
<dbReference type="NCBIfam" id="TIGR00369">
    <property type="entry name" value="unchar_dom_1"/>
    <property type="match status" value="1"/>
</dbReference>
<dbReference type="Gene3D" id="3.10.129.10">
    <property type="entry name" value="Hotdog Thioesterase"/>
    <property type="match status" value="1"/>
</dbReference>
<comment type="caution">
    <text evidence="4">The sequence shown here is derived from an EMBL/GenBank/DDBJ whole genome shotgun (WGS) entry which is preliminary data.</text>
</comment>
<organism evidence="4 5">
    <name type="scientific">Amorphus orientalis</name>
    <dbReference type="NCBI Taxonomy" id="649198"/>
    <lineage>
        <taxon>Bacteria</taxon>
        <taxon>Pseudomonadati</taxon>
        <taxon>Pseudomonadota</taxon>
        <taxon>Alphaproteobacteria</taxon>
        <taxon>Hyphomicrobiales</taxon>
        <taxon>Amorphaceae</taxon>
        <taxon>Amorphus</taxon>
    </lineage>
</organism>
<dbReference type="InterPro" id="IPR006683">
    <property type="entry name" value="Thioestr_dom"/>
</dbReference>
<dbReference type="PANTHER" id="PTHR42856">
    <property type="entry name" value="ACYL-COENZYME A THIOESTERASE PAAI"/>
    <property type="match status" value="1"/>
</dbReference>
<dbReference type="GO" id="GO:0016289">
    <property type="term" value="F:acyl-CoA hydrolase activity"/>
    <property type="evidence" value="ECO:0007669"/>
    <property type="project" value="UniProtKB-ARBA"/>
</dbReference>
<evidence type="ECO:0000313" key="5">
    <source>
        <dbReference type="Proteomes" id="UP001229244"/>
    </source>
</evidence>
<dbReference type="Pfam" id="PF03061">
    <property type="entry name" value="4HBT"/>
    <property type="match status" value="1"/>
</dbReference>
<keyword evidence="5" id="KW-1185">Reference proteome</keyword>